<sequence length="66" mass="6845">MRESIPMKLRFKPLIAVMLALTGASAVAAGLALFVSEPALVVTTSGDIGGPFTLVSTRAREVVGRC</sequence>
<name>A0A4Y3W8S6_NITWI</name>
<dbReference type="AlphaFoldDB" id="A0A4Y3W8S6"/>
<evidence type="ECO:0000256" key="1">
    <source>
        <dbReference type="SAM" id="SignalP"/>
    </source>
</evidence>
<protein>
    <submittedName>
        <fullName evidence="2">Uncharacterized protein</fullName>
    </submittedName>
</protein>
<gene>
    <name evidence="2" type="ORF">NWI01_13190</name>
</gene>
<keyword evidence="1" id="KW-0732">Signal</keyword>
<dbReference type="EMBL" id="BJNF01000029">
    <property type="protein sequence ID" value="GEC15427.1"/>
    <property type="molecule type" value="Genomic_DNA"/>
</dbReference>
<evidence type="ECO:0000313" key="2">
    <source>
        <dbReference type="EMBL" id="GEC15427.1"/>
    </source>
</evidence>
<evidence type="ECO:0000313" key="3">
    <source>
        <dbReference type="Proteomes" id="UP000318825"/>
    </source>
</evidence>
<dbReference type="Proteomes" id="UP000318825">
    <property type="component" value="Unassembled WGS sequence"/>
</dbReference>
<proteinExistence type="predicted"/>
<accession>A0A4Y3W8S6</accession>
<reference evidence="2 3" key="1">
    <citation type="submission" date="2019-06" db="EMBL/GenBank/DDBJ databases">
        <title>Whole genome shotgun sequence of Nitrobacter winogradskyi NBRC 14297.</title>
        <authorList>
            <person name="Hosoyama A."/>
            <person name="Uohara A."/>
            <person name="Ohji S."/>
            <person name="Ichikawa N."/>
        </authorList>
    </citation>
    <scope>NUCLEOTIDE SEQUENCE [LARGE SCALE GENOMIC DNA]</scope>
    <source>
        <strain evidence="2 3">NBRC 14297</strain>
    </source>
</reference>
<organism evidence="2 3">
    <name type="scientific">Nitrobacter winogradskyi</name>
    <name type="common">Nitrobacter agilis</name>
    <dbReference type="NCBI Taxonomy" id="913"/>
    <lineage>
        <taxon>Bacteria</taxon>
        <taxon>Pseudomonadati</taxon>
        <taxon>Pseudomonadota</taxon>
        <taxon>Alphaproteobacteria</taxon>
        <taxon>Hyphomicrobiales</taxon>
        <taxon>Nitrobacteraceae</taxon>
        <taxon>Nitrobacter</taxon>
    </lineage>
</organism>
<feature type="signal peptide" evidence="1">
    <location>
        <begin position="1"/>
        <end position="28"/>
    </location>
</feature>
<feature type="chain" id="PRO_5021268102" evidence="1">
    <location>
        <begin position="29"/>
        <end position="66"/>
    </location>
</feature>
<comment type="caution">
    <text evidence="2">The sequence shown here is derived from an EMBL/GenBank/DDBJ whole genome shotgun (WGS) entry which is preliminary data.</text>
</comment>